<dbReference type="EMBL" id="OCPC01000008">
    <property type="protein sequence ID" value="SOE19030.1"/>
    <property type="molecule type" value="Genomic_DNA"/>
</dbReference>
<comment type="catalytic activity">
    <reaction evidence="1">
        <text>ATP + protein L-histidine = ADP + protein N-phospho-L-histidine.</text>
        <dbReference type="EC" id="2.7.13.3"/>
    </reaction>
</comment>
<dbReference type="SMART" id="SM00911">
    <property type="entry name" value="HWE_HK"/>
    <property type="match status" value="1"/>
</dbReference>
<dbReference type="SUPFAM" id="SSF55874">
    <property type="entry name" value="ATPase domain of HSP90 chaperone/DNA topoisomerase II/histidine kinase"/>
    <property type="match status" value="1"/>
</dbReference>
<keyword evidence="5" id="KW-0547">Nucleotide-binding</keyword>
<keyword evidence="6 9" id="KW-0418">Kinase</keyword>
<dbReference type="Pfam" id="PF13581">
    <property type="entry name" value="HATPase_c_2"/>
    <property type="match status" value="1"/>
</dbReference>
<dbReference type="AlphaFoldDB" id="A0A286IG00"/>
<dbReference type="GO" id="GO:0005524">
    <property type="term" value="F:ATP binding"/>
    <property type="evidence" value="ECO:0007669"/>
    <property type="project" value="UniProtKB-KW"/>
</dbReference>
<dbReference type="Pfam" id="PF07568">
    <property type="entry name" value="HisKA_2"/>
    <property type="match status" value="1"/>
</dbReference>
<dbReference type="InterPro" id="IPR011495">
    <property type="entry name" value="Sig_transdc_His_kin_sub2_dim/P"/>
</dbReference>
<evidence type="ECO:0000256" key="2">
    <source>
        <dbReference type="ARBA" id="ARBA00012438"/>
    </source>
</evidence>
<name>A0A286IG00_9HYPH</name>
<dbReference type="Proteomes" id="UP000219465">
    <property type="component" value="Unassembled WGS sequence"/>
</dbReference>
<evidence type="ECO:0000256" key="5">
    <source>
        <dbReference type="ARBA" id="ARBA00022741"/>
    </source>
</evidence>
<dbReference type="InterPro" id="IPR011102">
    <property type="entry name" value="Sig_transdc_His_kinase_HWE"/>
</dbReference>
<dbReference type="SMART" id="SM00387">
    <property type="entry name" value="HATPase_c"/>
    <property type="match status" value="1"/>
</dbReference>
<evidence type="ECO:0000313" key="9">
    <source>
        <dbReference type="EMBL" id="SOE19030.1"/>
    </source>
</evidence>
<proteinExistence type="predicted"/>
<keyword evidence="7" id="KW-0067">ATP-binding</keyword>
<dbReference type="PANTHER" id="PTHR41523">
    <property type="entry name" value="TWO-COMPONENT SYSTEM SENSOR PROTEIN"/>
    <property type="match status" value="1"/>
</dbReference>
<dbReference type="InterPro" id="IPR003594">
    <property type="entry name" value="HATPase_dom"/>
</dbReference>
<dbReference type="GO" id="GO:0004673">
    <property type="term" value="F:protein histidine kinase activity"/>
    <property type="evidence" value="ECO:0007669"/>
    <property type="project" value="UniProtKB-EC"/>
</dbReference>
<dbReference type="Gene3D" id="3.30.450.20">
    <property type="entry name" value="PAS domain"/>
    <property type="match status" value="1"/>
</dbReference>
<dbReference type="EC" id="2.7.13.3" evidence="2"/>
<reference evidence="10" key="1">
    <citation type="submission" date="2017-08" db="EMBL/GenBank/DDBJ databases">
        <authorList>
            <person name="Varghese N."/>
            <person name="Submissions S."/>
        </authorList>
    </citation>
    <scope>NUCLEOTIDE SEQUENCE [LARGE SCALE GENOMIC DNA]</scope>
    <source>
        <strain evidence="10">KCTC 23107</strain>
    </source>
</reference>
<evidence type="ECO:0000313" key="10">
    <source>
        <dbReference type="Proteomes" id="UP000219465"/>
    </source>
</evidence>
<evidence type="ECO:0000256" key="1">
    <source>
        <dbReference type="ARBA" id="ARBA00000085"/>
    </source>
</evidence>
<dbReference type="PANTHER" id="PTHR41523:SF8">
    <property type="entry name" value="ETHYLENE RESPONSE SENSOR PROTEIN"/>
    <property type="match status" value="1"/>
</dbReference>
<dbReference type="InterPro" id="IPR036890">
    <property type="entry name" value="HATPase_C_sf"/>
</dbReference>
<evidence type="ECO:0000256" key="3">
    <source>
        <dbReference type="ARBA" id="ARBA00022553"/>
    </source>
</evidence>
<sequence>MDGYAAPHVLLMETHTSAQRFAEHTAQLQQLNAQLFIQQRTENRLLIALQTADVLRREIIHRVKNNLSIVSALLRAKARSAEHPAATEALLAAAARINSMAIVHDILDATSETEIVKTKALFSALLDHLRDAICPPHITLECEAIETELETEAAMPLCLLLNELVTNAIKHAFKGQETGVVRVTFAETLDGFQLMVADNGSGIDEEATRKGAGSRIIEALVQQLQGEVAQVSRVGGTSWSLTLRYFSGKTPSIAAIGK</sequence>
<dbReference type="Gene3D" id="3.30.565.10">
    <property type="entry name" value="Histidine kinase-like ATPase, C-terminal domain"/>
    <property type="match status" value="1"/>
</dbReference>
<gene>
    <name evidence="9" type="ORF">SAMN05877838_3980</name>
</gene>
<dbReference type="PROSITE" id="PS50109">
    <property type="entry name" value="HIS_KIN"/>
    <property type="match status" value="1"/>
</dbReference>
<keyword evidence="3" id="KW-0597">Phosphoprotein</keyword>
<accession>A0A286IG00</accession>
<evidence type="ECO:0000259" key="8">
    <source>
        <dbReference type="PROSITE" id="PS50109"/>
    </source>
</evidence>
<organism evidence="9 10">
    <name type="scientific">Hoeflea halophila</name>
    <dbReference type="NCBI Taxonomy" id="714899"/>
    <lineage>
        <taxon>Bacteria</taxon>
        <taxon>Pseudomonadati</taxon>
        <taxon>Pseudomonadota</taxon>
        <taxon>Alphaproteobacteria</taxon>
        <taxon>Hyphomicrobiales</taxon>
        <taxon>Rhizobiaceae</taxon>
        <taxon>Hoeflea</taxon>
    </lineage>
</organism>
<keyword evidence="10" id="KW-1185">Reference proteome</keyword>
<protein>
    <recommendedName>
        <fullName evidence="2">histidine kinase</fullName>
        <ecNumber evidence="2">2.7.13.3</ecNumber>
    </recommendedName>
</protein>
<evidence type="ECO:0000256" key="7">
    <source>
        <dbReference type="ARBA" id="ARBA00022840"/>
    </source>
</evidence>
<feature type="domain" description="Histidine kinase" evidence="8">
    <location>
        <begin position="58"/>
        <end position="247"/>
    </location>
</feature>
<dbReference type="InterPro" id="IPR005467">
    <property type="entry name" value="His_kinase_dom"/>
</dbReference>
<evidence type="ECO:0000256" key="6">
    <source>
        <dbReference type="ARBA" id="ARBA00022777"/>
    </source>
</evidence>
<keyword evidence="4" id="KW-0808">Transferase</keyword>
<evidence type="ECO:0000256" key="4">
    <source>
        <dbReference type="ARBA" id="ARBA00022679"/>
    </source>
</evidence>